<dbReference type="AlphaFoldDB" id="A0A5N1I434"/>
<protein>
    <submittedName>
        <fullName evidence="1">Uncharacterized protein</fullName>
    </submittedName>
</protein>
<evidence type="ECO:0000313" key="3">
    <source>
        <dbReference type="Proteomes" id="UP000327236"/>
    </source>
</evidence>
<sequence length="198" mass="23291">MGKVNSGPLQLANRQIEVLDKKILQLSNKYNGLLNVPSNDSDFQKALAQLEHFQMPNNYNEISDRIRRDQFSKLPAKWRRIIVFMKMCGYSDAKICSKTLIPMYWISSVLKSSADNTIFKWNLFSFDRKFQLYVTDMQDAYQYFDFKYKNQNELAKKGILTQPIKAYWIELPFGCKYVSHLHGKVHVKSPKSRRMEIS</sequence>
<dbReference type="EMBL" id="VYWW01000048">
    <property type="protein sequence ID" value="KAA9320385.1"/>
    <property type="molecule type" value="Genomic_DNA"/>
</dbReference>
<dbReference type="RefSeq" id="WP_048587981.1">
    <property type="nucleotide sequence ID" value="NZ_CATOUV010000001.1"/>
</dbReference>
<evidence type="ECO:0000313" key="4">
    <source>
        <dbReference type="Proteomes" id="UP001385848"/>
    </source>
</evidence>
<dbReference type="GeneID" id="31743684"/>
<proteinExistence type="predicted"/>
<dbReference type="EMBL" id="JBBVUL010000015">
    <property type="protein sequence ID" value="MEL0565715.1"/>
    <property type="molecule type" value="Genomic_DNA"/>
</dbReference>
<accession>A0A5N1I434</accession>
<name>A0A5N1I434_LACJE</name>
<reference evidence="2 4" key="2">
    <citation type="submission" date="2024-04" db="EMBL/GenBank/DDBJ databases">
        <title>Three lactobacilli isolated from voided urine samples from females with type 2 diabetes.</title>
        <authorList>
            <person name="Kula A."/>
            <person name="Stegman N."/>
            <person name="Putonti C."/>
        </authorList>
    </citation>
    <scope>NUCLEOTIDE SEQUENCE [LARGE SCALE GENOMIC DNA]</scope>
    <source>
        <strain evidence="2 4">1855</strain>
    </source>
</reference>
<dbReference type="KEGG" id="lje:BUE77_08110"/>
<comment type="caution">
    <text evidence="1">The sequence shown here is derived from an EMBL/GenBank/DDBJ whole genome shotgun (WGS) entry which is preliminary data.</text>
</comment>
<reference evidence="1 3" key="1">
    <citation type="submission" date="2019-09" db="EMBL/GenBank/DDBJ databases">
        <title>Draft genome sequence assemblies of isolates from the urinary tract.</title>
        <authorList>
            <person name="Mores C.R."/>
            <person name="Putonti C."/>
            <person name="Wolfe A.J."/>
        </authorList>
    </citation>
    <scope>NUCLEOTIDE SEQUENCE [LARGE SCALE GENOMIC DNA]</scope>
    <source>
        <strain evidence="1 3">UMB246</strain>
    </source>
</reference>
<evidence type="ECO:0000313" key="1">
    <source>
        <dbReference type="EMBL" id="KAA9320385.1"/>
    </source>
</evidence>
<dbReference type="OrthoDB" id="9895956at2"/>
<evidence type="ECO:0000313" key="2">
    <source>
        <dbReference type="EMBL" id="MEL0565715.1"/>
    </source>
</evidence>
<dbReference type="Proteomes" id="UP001385848">
    <property type="component" value="Unassembled WGS sequence"/>
</dbReference>
<gene>
    <name evidence="2" type="ORF">AAC431_07310</name>
    <name evidence="1" type="ORF">F6H94_08070</name>
</gene>
<keyword evidence="4" id="KW-1185">Reference proteome</keyword>
<dbReference type="Proteomes" id="UP000327236">
    <property type="component" value="Unassembled WGS sequence"/>
</dbReference>
<organism evidence="1 3">
    <name type="scientific">Lactobacillus jensenii</name>
    <dbReference type="NCBI Taxonomy" id="109790"/>
    <lineage>
        <taxon>Bacteria</taxon>
        <taxon>Bacillati</taxon>
        <taxon>Bacillota</taxon>
        <taxon>Bacilli</taxon>
        <taxon>Lactobacillales</taxon>
        <taxon>Lactobacillaceae</taxon>
        <taxon>Lactobacillus</taxon>
    </lineage>
</organism>